<dbReference type="Pfam" id="PF01734">
    <property type="entry name" value="Patatin"/>
    <property type="match status" value="1"/>
</dbReference>
<dbReference type="Pfam" id="PF19890">
    <property type="entry name" value="DUF6363"/>
    <property type="match status" value="1"/>
</dbReference>
<evidence type="ECO:0000313" key="7">
    <source>
        <dbReference type="Proteomes" id="UP000746471"/>
    </source>
</evidence>
<comment type="caution">
    <text evidence="6">The sequence shown here is derived from an EMBL/GenBank/DDBJ whole genome shotgun (WGS) entry which is preliminary data.</text>
</comment>
<feature type="active site" description="Nucleophile" evidence="4">
    <location>
        <position position="46"/>
    </location>
</feature>
<keyword evidence="2 4" id="KW-0442">Lipid degradation</keyword>
<feature type="short sequence motif" description="DGA/G" evidence="4">
    <location>
        <begin position="167"/>
        <end position="169"/>
    </location>
</feature>
<dbReference type="InterPro" id="IPR037483">
    <property type="entry name" value="YjjU-like"/>
</dbReference>
<dbReference type="PANTHER" id="PTHR14226:SF25">
    <property type="entry name" value="PHOSPHOESTERASE"/>
    <property type="match status" value="1"/>
</dbReference>
<keyword evidence="3 4" id="KW-0443">Lipid metabolism</keyword>
<dbReference type="InterPro" id="IPR045943">
    <property type="entry name" value="DUF6363"/>
</dbReference>
<protein>
    <submittedName>
        <fullName evidence="6">Patatin family protein</fullName>
    </submittedName>
</protein>
<reference evidence="6 7" key="1">
    <citation type="submission" date="2021-05" db="EMBL/GenBank/DDBJ databases">
        <title>Fusibacter ferrireducens sp. nov., an anaerobic, sulfur- and Fe-reducing bacterium isolated from the mangrove sediment.</title>
        <authorList>
            <person name="Qiu D."/>
        </authorList>
    </citation>
    <scope>NUCLEOTIDE SEQUENCE [LARGE SCALE GENOMIC DNA]</scope>
    <source>
        <strain evidence="6 7">DSM 12116</strain>
    </source>
</reference>
<dbReference type="PROSITE" id="PS51635">
    <property type="entry name" value="PNPLA"/>
    <property type="match status" value="1"/>
</dbReference>
<dbReference type="InterPro" id="IPR050301">
    <property type="entry name" value="NTE"/>
</dbReference>
<proteinExistence type="predicted"/>
<dbReference type="CDD" id="cd07208">
    <property type="entry name" value="Pat_hypo_Ecoli_yjju_like"/>
    <property type="match status" value="1"/>
</dbReference>
<dbReference type="Proteomes" id="UP000746471">
    <property type="component" value="Unassembled WGS sequence"/>
</dbReference>
<dbReference type="EMBL" id="JAHBCL010000016">
    <property type="protein sequence ID" value="MBS7527112.1"/>
    <property type="molecule type" value="Genomic_DNA"/>
</dbReference>
<evidence type="ECO:0000256" key="4">
    <source>
        <dbReference type="PROSITE-ProRule" id="PRU01161"/>
    </source>
</evidence>
<evidence type="ECO:0000256" key="2">
    <source>
        <dbReference type="ARBA" id="ARBA00022963"/>
    </source>
</evidence>
<keyword evidence="1 4" id="KW-0378">Hydrolase</keyword>
<evidence type="ECO:0000256" key="3">
    <source>
        <dbReference type="ARBA" id="ARBA00023098"/>
    </source>
</evidence>
<sequence length="295" mass="33533">MKEDGIELNNIGLVIEGGALRGIFTAGVLDFFIEKGLKFPYIVGVSAGACNLLGYAAQQIGYTKNCMIQRDAKDQYLGINQLLQTKSLINLDRIFYEYPYSQLPFNFRAFFNSGITTEFVVTNCNTGKPEYLHENSDEHRLSTLGKASASVPLFSKMVELDDNKYLDGGLADSIPIKRAMKQGFFKNVVILTRSRGNVPTMNSYLKVLYQTFYKEFPQLIETILNRPAMYRQQLALLDSLQEEGKVFVIRPSVPEIKRFETDSDKLEAYYQHGRLTAKLCWKELQAFMFNSVQSP</sequence>
<feature type="active site" description="Proton acceptor" evidence="4">
    <location>
        <position position="167"/>
    </location>
</feature>
<dbReference type="RefSeq" id="WP_213236970.1">
    <property type="nucleotide sequence ID" value="NZ_JAHBCL010000016.1"/>
</dbReference>
<keyword evidence="7" id="KW-1185">Reference proteome</keyword>
<name>A0ABS5PQB1_9FIRM</name>
<comment type="caution">
    <text evidence="4">Lacks conserved residue(s) required for the propagation of feature annotation.</text>
</comment>
<dbReference type="PANTHER" id="PTHR14226">
    <property type="entry name" value="NEUROPATHY TARGET ESTERASE/SWISS CHEESE D.MELANOGASTER"/>
    <property type="match status" value="1"/>
</dbReference>
<feature type="domain" description="PNPLA" evidence="5">
    <location>
        <begin position="13"/>
        <end position="180"/>
    </location>
</feature>
<organism evidence="6 7">
    <name type="scientific">Fusibacter paucivorans</name>
    <dbReference type="NCBI Taxonomy" id="76009"/>
    <lineage>
        <taxon>Bacteria</taxon>
        <taxon>Bacillati</taxon>
        <taxon>Bacillota</taxon>
        <taxon>Clostridia</taxon>
        <taxon>Eubacteriales</taxon>
        <taxon>Eubacteriales Family XII. Incertae Sedis</taxon>
        <taxon>Fusibacter</taxon>
    </lineage>
</organism>
<feature type="short sequence motif" description="GXSXG" evidence="4">
    <location>
        <begin position="44"/>
        <end position="48"/>
    </location>
</feature>
<dbReference type="Gene3D" id="3.40.1090.10">
    <property type="entry name" value="Cytosolic phospholipase A2 catalytic domain"/>
    <property type="match status" value="2"/>
</dbReference>
<dbReference type="InterPro" id="IPR002641">
    <property type="entry name" value="PNPLA_dom"/>
</dbReference>
<evidence type="ECO:0000313" key="6">
    <source>
        <dbReference type="EMBL" id="MBS7527112.1"/>
    </source>
</evidence>
<evidence type="ECO:0000259" key="5">
    <source>
        <dbReference type="PROSITE" id="PS51635"/>
    </source>
</evidence>
<accession>A0ABS5PQB1</accession>
<dbReference type="SUPFAM" id="SSF52151">
    <property type="entry name" value="FabD/lysophospholipase-like"/>
    <property type="match status" value="1"/>
</dbReference>
<dbReference type="InterPro" id="IPR016035">
    <property type="entry name" value="Acyl_Trfase/lysoPLipase"/>
</dbReference>
<evidence type="ECO:0000256" key="1">
    <source>
        <dbReference type="ARBA" id="ARBA00022801"/>
    </source>
</evidence>
<gene>
    <name evidence="6" type="ORF">KHM83_10505</name>
</gene>